<reference evidence="1" key="2">
    <citation type="submission" date="2020-11" db="EMBL/GenBank/DDBJ databases">
        <authorList>
            <person name="McCartney M.A."/>
            <person name="Auch B."/>
            <person name="Kono T."/>
            <person name="Mallez S."/>
            <person name="Becker A."/>
            <person name="Gohl D.M."/>
            <person name="Silverstein K.A.T."/>
            <person name="Koren S."/>
            <person name="Bechman K.B."/>
            <person name="Herman A."/>
            <person name="Abrahante J.E."/>
            <person name="Garbe J."/>
        </authorList>
    </citation>
    <scope>NUCLEOTIDE SEQUENCE</scope>
    <source>
        <strain evidence="1">Duluth1</strain>
        <tissue evidence="1">Whole animal</tissue>
    </source>
</reference>
<sequence>MGFVPISYNSSRSPLSQRYPELSSRLYAVGTSVPSFSSALPLSVLEMVSGQSVYKDFNLSSTRTPSSVVTRRGQSLGRSTPSSSATFFIPNYGCEQGRVRCSSGTTQSDNFRVVVSSGVTATYQQCRNASSFLAVSHFQSRLGDSCVMVSTDNTSVVTYIQTQGRTHSHFLYLETKELLLLCKTLDISLLENIFQVASTPRRMGCLANTSCYHQSGHFIKK</sequence>
<dbReference type="AlphaFoldDB" id="A0A9D3YKE3"/>
<accession>A0A9D3YKE3</accession>
<comment type="caution">
    <text evidence="1">The sequence shown here is derived from an EMBL/GenBank/DDBJ whole genome shotgun (WGS) entry which is preliminary data.</text>
</comment>
<evidence type="ECO:0000313" key="2">
    <source>
        <dbReference type="Proteomes" id="UP000828390"/>
    </source>
</evidence>
<organism evidence="1 2">
    <name type="scientific">Dreissena polymorpha</name>
    <name type="common">Zebra mussel</name>
    <name type="synonym">Mytilus polymorpha</name>
    <dbReference type="NCBI Taxonomy" id="45954"/>
    <lineage>
        <taxon>Eukaryota</taxon>
        <taxon>Metazoa</taxon>
        <taxon>Spiralia</taxon>
        <taxon>Lophotrochozoa</taxon>
        <taxon>Mollusca</taxon>
        <taxon>Bivalvia</taxon>
        <taxon>Autobranchia</taxon>
        <taxon>Heteroconchia</taxon>
        <taxon>Euheterodonta</taxon>
        <taxon>Imparidentia</taxon>
        <taxon>Neoheterodontei</taxon>
        <taxon>Myida</taxon>
        <taxon>Dreissenoidea</taxon>
        <taxon>Dreissenidae</taxon>
        <taxon>Dreissena</taxon>
    </lineage>
</organism>
<name>A0A9D3YKE3_DREPO</name>
<keyword evidence="2" id="KW-1185">Reference proteome</keyword>
<protein>
    <submittedName>
        <fullName evidence="1">Uncharacterized protein</fullName>
    </submittedName>
</protein>
<dbReference type="EMBL" id="JAIWYP010000015">
    <property type="protein sequence ID" value="KAH3700419.1"/>
    <property type="molecule type" value="Genomic_DNA"/>
</dbReference>
<reference evidence="1" key="1">
    <citation type="journal article" date="2019" name="bioRxiv">
        <title>The Genome of the Zebra Mussel, Dreissena polymorpha: A Resource for Invasive Species Research.</title>
        <authorList>
            <person name="McCartney M.A."/>
            <person name="Auch B."/>
            <person name="Kono T."/>
            <person name="Mallez S."/>
            <person name="Zhang Y."/>
            <person name="Obille A."/>
            <person name="Becker A."/>
            <person name="Abrahante J.E."/>
            <person name="Garbe J."/>
            <person name="Badalamenti J.P."/>
            <person name="Herman A."/>
            <person name="Mangelson H."/>
            <person name="Liachko I."/>
            <person name="Sullivan S."/>
            <person name="Sone E.D."/>
            <person name="Koren S."/>
            <person name="Silverstein K.A.T."/>
            <person name="Beckman K.B."/>
            <person name="Gohl D.M."/>
        </authorList>
    </citation>
    <scope>NUCLEOTIDE SEQUENCE</scope>
    <source>
        <strain evidence="1">Duluth1</strain>
        <tissue evidence="1">Whole animal</tissue>
    </source>
</reference>
<dbReference type="Proteomes" id="UP000828390">
    <property type="component" value="Unassembled WGS sequence"/>
</dbReference>
<gene>
    <name evidence="1" type="ORF">DPMN_075395</name>
</gene>
<proteinExistence type="predicted"/>
<evidence type="ECO:0000313" key="1">
    <source>
        <dbReference type="EMBL" id="KAH3700419.1"/>
    </source>
</evidence>